<evidence type="ECO:0000256" key="4">
    <source>
        <dbReference type="ARBA" id="ARBA00022807"/>
    </source>
</evidence>
<protein>
    <recommendedName>
        <fullName evidence="5">Ubiquitin-like protease family profile domain-containing protein</fullName>
    </recommendedName>
</protein>
<dbReference type="EMBL" id="MU807343">
    <property type="protein sequence ID" value="KAJ3831613.1"/>
    <property type="molecule type" value="Genomic_DNA"/>
</dbReference>
<proteinExistence type="inferred from homology"/>
<dbReference type="GO" id="GO:0016926">
    <property type="term" value="P:protein desumoylation"/>
    <property type="evidence" value="ECO:0007669"/>
    <property type="project" value="TreeGrafter"/>
</dbReference>
<evidence type="ECO:0000256" key="2">
    <source>
        <dbReference type="ARBA" id="ARBA00022670"/>
    </source>
</evidence>
<evidence type="ECO:0000259" key="5">
    <source>
        <dbReference type="PROSITE" id="PS50600"/>
    </source>
</evidence>
<evidence type="ECO:0000256" key="1">
    <source>
        <dbReference type="ARBA" id="ARBA00005234"/>
    </source>
</evidence>
<keyword evidence="2" id="KW-0645">Protease</keyword>
<dbReference type="SUPFAM" id="SSF54001">
    <property type="entry name" value="Cysteine proteinases"/>
    <property type="match status" value="1"/>
</dbReference>
<comment type="caution">
    <text evidence="6">The sequence shown here is derived from an EMBL/GenBank/DDBJ whole genome shotgun (WGS) entry which is preliminary data.</text>
</comment>
<dbReference type="PANTHER" id="PTHR12606">
    <property type="entry name" value="SENTRIN/SUMO-SPECIFIC PROTEASE"/>
    <property type="match status" value="1"/>
</dbReference>
<keyword evidence="3" id="KW-0378">Hydrolase</keyword>
<sequence>MSRNDEDRAAVVPSITILSRTISTTSSDSSFPKLEILAQNIRRWFVEARISLPSSSAEPLPPSEVDKWVEEINLVYGQRAEQHWANLVSGNLESYLLSMREQKQLHHLEEFRKQLAQEFQDVAVLCDAHGYSSLSSAIRDQQRIFRRVSLEFIAMNQGVERTTHSWRDTHPQTAVVLLEQVRLEYYQTMNLKSYIGFQPFQFVSLLKSKSGCYQIPRSLWNDGHIIRPSDLDAMLAMKWLNSSLIDAFISKLNVKFSGPHQHRNVAFFETSFATHYVYPGTKPHHTLTNAQGSMKYRPLKALRDRFTDGNVTLICPVNASNTHWFIVALCAGDSFTVNVMDSLHGSGPVFPPYLTAYENLKILWKTILMTWFKGSEIEDREWKLVVHSDIPRQRNNSDCGVFALMYMMHLGYGPRINNECVPISYRLPEASDDLAGIRLLLLEELLLEHVDLN</sequence>
<gene>
    <name evidence="6" type="ORF">F5878DRAFT_667371</name>
</gene>
<dbReference type="GO" id="GO:0006508">
    <property type="term" value="P:proteolysis"/>
    <property type="evidence" value="ECO:0007669"/>
    <property type="project" value="UniProtKB-KW"/>
</dbReference>
<dbReference type="PANTHER" id="PTHR12606:SF141">
    <property type="entry name" value="GH15225P-RELATED"/>
    <property type="match status" value="1"/>
</dbReference>
<dbReference type="InterPro" id="IPR003653">
    <property type="entry name" value="Peptidase_C48_C"/>
</dbReference>
<dbReference type="AlphaFoldDB" id="A0AA38NW51"/>
<organism evidence="6 7">
    <name type="scientific">Lentinula raphanica</name>
    <dbReference type="NCBI Taxonomy" id="153919"/>
    <lineage>
        <taxon>Eukaryota</taxon>
        <taxon>Fungi</taxon>
        <taxon>Dikarya</taxon>
        <taxon>Basidiomycota</taxon>
        <taxon>Agaricomycotina</taxon>
        <taxon>Agaricomycetes</taxon>
        <taxon>Agaricomycetidae</taxon>
        <taxon>Agaricales</taxon>
        <taxon>Marasmiineae</taxon>
        <taxon>Omphalotaceae</taxon>
        <taxon>Lentinula</taxon>
    </lineage>
</organism>
<reference evidence="6" key="1">
    <citation type="submission" date="2022-08" db="EMBL/GenBank/DDBJ databases">
        <authorList>
            <consortium name="DOE Joint Genome Institute"/>
            <person name="Min B."/>
            <person name="Riley R."/>
            <person name="Sierra-Patev S."/>
            <person name="Naranjo-Ortiz M."/>
            <person name="Looney B."/>
            <person name="Konkel Z."/>
            <person name="Slot J.C."/>
            <person name="Sakamoto Y."/>
            <person name="Steenwyk J.L."/>
            <person name="Rokas A."/>
            <person name="Carro J."/>
            <person name="Camarero S."/>
            <person name="Ferreira P."/>
            <person name="Molpeceres G."/>
            <person name="Ruiz-Duenas F.J."/>
            <person name="Serrano A."/>
            <person name="Henrissat B."/>
            <person name="Drula E."/>
            <person name="Hughes K.W."/>
            <person name="Mata J.L."/>
            <person name="Ishikawa N.K."/>
            <person name="Vargas-Isla R."/>
            <person name="Ushijima S."/>
            <person name="Smith C.A."/>
            <person name="Ahrendt S."/>
            <person name="Andreopoulos W."/>
            <person name="He G."/>
            <person name="Labutti K."/>
            <person name="Lipzen A."/>
            <person name="Ng V."/>
            <person name="Sandor L."/>
            <person name="Barry K."/>
            <person name="Martinez A.T."/>
            <person name="Xiao Y."/>
            <person name="Gibbons J.G."/>
            <person name="Terashima K."/>
            <person name="Hibbett D.S."/>
            <person name="Grigoriev I.V."/>
        </authorList>
    </citation>
    <scope>NUCLEOTIDE SEQUENCE</scope>
    <source>
        <strain evidence="6">TFB9207</strain>
    </source>
</reference>
<name>A0AA38NW51_9AGAR</name>
<dbReference type="Proteomes" id="UP001163846">
    <property type="component" value="Unassembled WGS sequence"/>
</dbReference>
<accession>A0AA38NW51</accession>
<keyword evidence="4" id="KW-0788">Thiol protease</keyword>
<dbReference type="InterPro" id="IPR038765">
    <property type="entry name" value="Papain-like_cys_pep_sf"/>
</dbReference>
<evidence type="ECO:0000256" key="3">
    <source>
        <dbReference type="ARBA" id="ARBA00022801"/>
    </source>
</evidence>
<keyword evidence="7" id="KW-1185">Reference proteome</keyword>
<dbReference type="PROSITE" id="PS50600">
    <property type="entry name" value="ULP_PROTEASE"/>
    <property type="match status" value="1"/>
</dbReference>
<feature type="domain" description="Ubiquitin-like protease family profile" evidence="5">
    <location>
        <begin position="224"/>
        <end position="410"/>
    </location>
</feature>
<evidence type="ECO:0000313" key="7">
    <source>
        <dbReference type="Proteomes" id="UP001163846"/>
    </source>
</evidence>
<evidence type="ECO:0000313" key="6">
    <source>
        <dbReference type="EMBL" id="KAJ3831613.1"/>
    </source>
</evidence>
<comment type="similarity">
    <text evidence="1">Belongs to the peptidase C48 family.</text>
</comment>
<dbReference type="Pfam" id="PF02902">
    <property type="entry name" value="Peptidase_C48"/>
    <property type="match status" value="1"/>
</dbReference>
<dbReference type="GO" id="GO:0005634">
    <property type="term" value="C:nucleus"/>
    <property type="evidence" value="ECO:0007669"/>
    <property type="project" value="TreeGrafter"/>
</dbReference>
<dbReference type="Gene3D" id="3.40.395.10">
    <property type="entry name" value="Adenoviral Proteinase, Chain A"/>
    <property type="match status" value="1"/>
</dbReference>
<dbReference type="GO" id="GO:0016929">
    <property type="term" value="F:deSUMOylase activity"/>
    <property type="evidence" value="ECO:0007669"/>
    <property type="project" value="TreeGrafter"/>
</dbReference>